<organism evidence="2 3">
    <name type="scientific">Schinkia azotoformans MEV2011</name>
    <dbReference type="NCBI Taxonomy" id="1348973"/>
    <lineage>
        <taxon>Bacteria</taxon>
        <taxon>Bacillati</taxon>
        <taxon>Bacillota</taxon>
        <taxon>Bacilli</taxon>
        <taxon>Bacillales</taxon>
        <taxon>Bacillaceae</taxon>
        <taxon>Calidifontibacillus/Schinkia group</taxon>
        <taxon>Schinkia</taxon>
    </lineage>
</organism>
<dbReference type="Proteomes" id="UP000027936">
    <property type="component" value="Unassembled WGS sequence"/>
</dbReference>
<comment type="caution">
    <text evidence="2">The sequence shown here is derived from an EMBL/GenBank/DDBJ whole genome shotgun (WGS) entry which is preliminary data.</text>
</comment>
<accession>A0A072NKK7</accession>
<dbReference type="Pfam" id="PF10040">
    <property type="entry name" value="CRISPR_Cas6"/>
    <property type="match status" value="1"/>
</dbReference>
<dbReference type="AlphaFoldDB" id="A0A072NKK7"/>
<gene>
    <name evidence="2" type="ORF">M670_02833</name>
</gene>
<sequence length="324" mass="37782">MNNSNIKDYLRRIKIVQFTAFYKAGINGVTLPSYQGSTFRGVFGHVFKNIACTCPKGRNNEVLHHEHCPYAYIFETHLQNGVRTISSSDDIPRPFIISTENSTKQHYAPGERFSINITLFGKSIDYIEYLLYVLFHMGAKGFGKGKQQSELRQVFLVDENGDLQEQIFKEQKMGYNRYILNSKKLISINENMTNLSIHFITPTRIKFQGKYTDNPEFHIILRSAVRRITSLLYYHHNQQQLDIDFKELLKKAEEIKLVQSDVTWYDWERYSNRQKDRMKLGGIIGKAAYEGDLEPFIPWLQLTEWTHIGKNTTFGLGKIKVVFE</sequence>
<dbReference type="PATRIC" id="fig|1348973.3.peg.2740"/>
<feature type="domain" description="CRISPR-associated protein Cas6 C-terminal" evidence="1">
    <location>
        <begin position="197"/>
        <end position="319"/>
    </location>
</feature>
<evidence type="ECO:0000313" key="2">
    <source>
        <dbReference type="EMBL" id="KEF37802.1"/>
    </source>
</evidence>
<name>A0A072NKK7_SCHAZ</name>
<dbReference type="EMBL" id="JJRY01000011">
    <property type="protein sequence ID" value="KEF37802.1"/>
    <property type="molecule type" value="Genomic_DNA"/>
</dbReference>
<dbReference type="RefSeq" id="WP_035196249.1">
    <property type="nucleotide sequence ID" value="NZ_JJRY01000011.1"/>
</dbReference>
<dbReference type="OrthoDB" id="9787241at2"/>
<reference evidence="2 3" key="1">
    <citation type="submission" date="2014-04" db="EMBL/GenBank/DDBJ databases">
        <title>Draft genome sequence of Bacillus azotoformans MEV2011, a (co-) denitrifying strain unable to grow in the presence of oxygen.</title>
        <authorList>
            <person name="Nielsen M."/>
            <person name="Schreiber L."/>
            <person name="Finster K."/>
            <person name="Schramm A."/>
        </authorList>
    </citation>
    <scope>NUCLEOTIDE SEQUENCE [LARGE SCALE GENOMIC DNA]</scope>
    <source>
        <strain evidence="2 3">MEV2011</strain>
    </source>
</reference>
<evidence type="ECO:0000313" key="3">
    <source>
        <dbReference type="Proteomes" id="UP000027936"/>
    </source>
</evidence>
<protein>
    <recommendedName>
        <fullName evidence="1">CRISPR-associated protein Cas6 C-terminal domain-containing protein</fullName>
    </recommendedName>
</protein>
<evidence type="ECO:0000259" key="1">
    <source>
        <dbReference type="Pfam" id="PF10040"/>
    </source>
</evidence>
<proteinExistence type="predicted"/>
<dbReference type="InterPro" id="IPR019267">
    <property type="entry name" value="CRISPR-assoc_Cas6_C"/>
</dbReference>
<dbReference type="Gene3D" id="3.30.70.1900">
    <property type="match status" value="1"/>
</dbReference>